<evidence type="ECO:0000256" key="1">
    <source>
        <dbReference type="SAM" id="MobiDB-lite"/>
    </source>
</evidence>
<dbReference type="Proteomes" id="UP000465609">
    <property type="component" value="Chromosome"/>
</dbReference>
<proteinExistence type="predicted"/>
<protein>
    <submittedName>
        <fullName evidence="2">Uncharacterized protein</fullName>
    </submittedName>
</protein>
<name>A0ABM7I7H9_9MYCO</name>
<dbReference type="EMBL" id="AP022577">
    <property type="protein sequence ID" value="BBX82568.1"/>
    <property type="molecule type" value="Genomic_DNA"/>
</dbReference>
<feature type="region of interest" description="Disordered" evidence="1">
    <location>
        <begin position="1"/>
        <end position="28"/>
    </location>
</feature>
<gene>
    <name evidence="2" type="ORF">MAUB_04410</name>
</gene>
<keyword evidence="3" id="KW-1185">Reference proteome</keyword>
<sequence>MNFDDLAVLDRDVGGEPAGTGPVDDSAAGDHQIEHIYSLIASATSVSGSTVTPLQTDGTGFFRLNPHGCG</sequence>
<organism evidence="2 3">
    <name type="scientific">Mycolicibacterium aubagnense</name>
    <dbReference type="NCBI Taxonomy" id="319707"/>
    <lineage>
        <taxon>Bacteria</taxon>
        <taxon>Bacillati</taxon>
        <taxon>Actinomycetota</taxon>
        <taxon>Actinomycetes</taxon>
        <taxon>Mycobacteriales</taxon>
        <taxon>Mycobacteriaceae</taxon>
        <taxon>Mycolicibacterium</taxon>
    </lineage>
</organism>
<reference evidence="2 3" key="1">
    <citation type="journal article" date="2019" name="Emerg. Microbes Infect.">
        <title>Comprehensive subspecies identification of 175 nontuberculous mycobacteria species based on 7547 genomic profiles.</title>
        <authorList>
            <person name="Matsumoto Y."/>
            <person name="Kinjo T."/>
            <person name="Motooka D."/>
            <person name="Nabeya D."/>
            <person name="Jung N."/>
            <person name="Uechi K."/>
            <person name="Horii T."/>
            <person name="Iida T."/>
            <person name="Fujita J."/>
            <person name="Nakamura S."/>
        </authorList>
    </citation>
    <scope>NUCLEOTIDE SEQUENCE [LARGE SCALE GENOMIC DNA]</scope>
    <source>
        <strain evidence="2 3">JCM 15296</strain>
    </source>
</reference>
<evidence type="ECO:0000313" key="3">
    <source>
        <dbReference type="Proteomes" id="UP000465609"/>
    </source>
</evidence>
<evidence type="ECO:0000313" key="2">
    <source>
        <dbReference type="EMBL" id="BBX82568.1"/>
    </source>
</evidence>
<accession>A0ABM7I7H9</accession>